<dbReference type="InterPro" id="IPR036188">
    <property type="entry name" value="FAD/NAD-bd_sf"/>
</dbReference>
<evidence type="ECO:0000256" key="1">
    <source>
        <dbReference type="ARBA" id="ARBA00005995"/>
    </source>
</evidence>
<dbReference type="RefSeq" id="WP_105960148.1">
    <property type="nucleotide sequence ID" value="NZ_PVNS01000015.1"/>
</dbReference>
<evidence type="ECO:0000313" key="3">
    <source>
        <dbReference type="EMBL" id="PRO64484.1"/>
    </source>
</evidence>
<keyword evidence="4" id="KW-1185">Reference proteome</keyword>
<dbReference type="PANTHER" id="PTHR43563:SF1">
    <property type="entry name" value="AMINE OXIDASE [FLAVIN-CONTAINING] B"/>
    <property type="match status" value="1"/>
</dbReference>
<dbReference type="EMBL" id="PVNS01000015">
    <property type="protein sequence ID" value="PRO64484.1"/>
    <property type="molecule type" value="Genomic_DNA"/>
</dbReference>
<feature type="domain" description="Amine oxidase" evidence="2">
    <location>
        <begin position="14"/>
        <end position="77"/>
    </location>
</feature>
<dbReference type="GO" id="GO:0016491">
    <property type="term" value="F:oxidoreductase activity"/>
    <property type="evidence" value="ECO:0007669"/>
    <property type="project" value="InterPro"/>
</dbReference>
<protein>
    <submittedName>
        <fullName evidence="3">Amine oxidase</fullName>
    </submittedName>
</protein>
<dbReference type="PANTHER" id="PTHR43563">
    <property type="entry name" value="AMINE OXIDASE"/>
    <property type="match status" value="1"/>
</dbReference>
<name>A0A2P6MDZ1_ALKUR</name>
<dbReference type="InterPro" id="IPR002937">
    <property type="entry name" value="Amino_oxidase"/>
</dbReference>
<comment type="caution">
    <text evidence="3">The sequence shown here is derived from an EMBL/GenBank/DDBJ whole genome shotgun (WGS) entry which is preliminary data.</text>
</comment>
<accession>A0A2P6MDZ1</accession>
<dbReference type="AlphaFoldDB" id="A0A2P6MDZ1"/>
<dbReference type="OrthoDB" id="56323at2"/>
<dbReference type="Proteomes" id="UP000243650">
    <property type="component" value="Unassembled WGS sequence"/>
</dbReference>
<evidence type="ECO:0000313" key="4">
    <source>
        <dbReference type="Proteomes" id="UP000243650"/>
    </source>
</evidence>
<dbReference type="SUPFAM" id="SSF54373">
    <property type="entry name" value="FAD-linked reductases, C-terminal domain"/>
    <property type="match status" value="1"/>
</dbReference>
<dbReference type="InterPro" id="IPR050703">
    <property type="entry name" value="Flavin_MAO"/>
</dbReference>
<dbReference type="SUPFAM" id="SSF51905">
    <property type="entry name" value="FAD/NAD(P)-binding domain"/>
    <property type="match status" value="1"/>
</dbReference>
<feature type="domain" description="Amine oxidase" evidence="2">
    <location>
        <begin position="102"/>
        <end position="342"/>
    </location>
</feature>
<comment type="similarity">
    <text evidence="1">Belongs to the flavin monoamine oxidase family.</text>
</comment>
<dbReference type="Pfam" id="PF01593">
    <property type="entry name" value="Amino_oxidase"/>
    <property type="match status" value="2"/>
</dbReference>
<proteinExistence type="inferred from homology"/>
<sequence length="351" mass="38469">MTAHPIVIVGAGASGLYAARQIQEKGKDVLLLEARNRIGGRIHSEDGWDLGPTWFWPGQEPEMKKLTQELKLPVYPQHSGGRILVQGMDSSVQEHELPPEAVSESMRVQGGMKQFAESLAALLKPGTIQLNRKVTRIELGDVVTVYTEDGPISAEKVILTVPPRAAAERMSFSPALPEETLADMRSRPTWMAGHAKALAVYERPFWREGGLSGQAMSWAGPLQEIHDASTESGRGAIFGFAGTPPKERKARGEAAMKQAVLEQLVQLYGKQAAGPEELYYYDWTQDDCTAVAEDAEPLHAFPEYGPVDIPAPWKHHLYMAGTETDRLGGGHIEGAIRSAQRTIKELEGTNR</sequence>
<reference evidence="3 4" key="1">
    <citation type="submission" date="2018-03" db="EMBL/GenBank/DDBJ databases">
        <title>Bacillus urumqiensis sp. nov., a moderately haloalkaliphilic bacterium isolated from a salt lake.</title>
        <authorList>
            <person name="Zhao B."/>
            <person name="Liao Z."/>
        </authorList>
    </citation>
    <scope>NUCLEOTIDE SEQUENCE [LARGE SCALE GENOMIC DNA]</scope>
    <source>
        <strain evidence="3 4">BZ-SZ-XJ18</strain>
    </source>
</reference>
<evidence type="ECO:0000259" key="2">
    <source>
        <dbReference type="Pfam" id="PF01593"/>
    </source>
</evidence>
<organism evidence="3 4">
    <name type="scientific">Alkalicoccus urumqiensis</name>
    <name type="common">Bacillus urumqiensis</name>
    <dbReference type="NCBI Taxonomy" id="1548213"/>
    <lineage>
        <taxon>Bacteria</taxon>
        <taxon>Bacillati</taxon>
        <taxon>Bacillota</taxon>
        <taxon>Bacilli</taxon>
        <taxon>Bacillales</taxon>
        <taxon>Bacillaceae</taxon>
        <taxon>Alkalicoccus</taxon>
    </lineage>
</organism>
<dbReference type="Gene3D" id="3.50.50.60">
    <property type="entry name" value="FAD/NAD(P)-binding domain"/>
    <property type="match status" value="2"/>
</dbReference>
<gene>
    <name evidence="3" type="ORF">C6I21_14245</name>
</gene>